<dbReference type="FunFam" id="3.40.605.10:FF:000007">
    <property type="entry name" value="NAD/NADP-dependent betaine aldehyde dehydrogenase"/>
    <property type="match status" value="1"/>
</dbReference>
<sequence length="490" mass="52197">MTTDLLTSHETLFIDGQWVPAVAQERIEVVSPWTEKPIASVPSASREDVDRAVGAARRAFESGPWPAMSLADRMAIVARLRDLLVKHSDQFAQLITDEMGCPITQSQNIQVTNPVGILESYLEVAAAYPFREIRHSRGGQALVTREPVGVVAGVVPWNVPLSLTIQKVIPALLTGCTVVLKPAPETPLDAYLVAELLIEAGLPPGVVNVVPADRAISEYLVSHPDVAKVTFTGSSAAGRRIAEICGRDLRKVTLELGGKSAAVILDDADLDIAVSALRLGAFRNNGQICSLKTRLVVPRPRQTELLERLDALVDSMPVGDPNDPATHIGPLVSQRQRARVEGYIEAGLGEGARLVRGGGRPADLDHGWFVEPTIFANVDPDATIAQEEIFGPVLSVIPYDAEDHAIAIANNSQYGLNGSVFTTDIDRGLRVAAQIHTGTVELNGNPAGFHAPMGGVKASGLGREFGPEGLEPFVETKAIGIPADLAVALQ</sequence>
<dbReference type="RefSeq" id="WP_133799580.1">
    <property type="nucleotide sequence ID" value="NZ_SNWQ01000003.1"/>
</dbReference>
<evidence type="ECO:0000313" key="6">
    <source>
        <dbReference type="EMBL" id="TDO51674.1"/>
    </source>
</evidence>
<feature type="active site" evidence="3">
    <location>
        <position position="255"/>
    </location>
</feature>
<comment type="caution">
    <text evidence="6">The sequence shown here is derived from an EMBL/GenBank/DDBJ whole genome shotgun (WGS) entry which is preliminary data.</text>
</comment>
<proteinExistence type="inferred from homology"/>
<dbReference type="PANTHER" id="PTHR42804">
    <property type="entry name" value="ALDEHYDE DEHYDROGENASE"/>
    <property type="match status" value="1"/>
</dbReference>
<dbReference type="InterPro" id="IPR029510">
    <property type="entry name" value="Ald_DH_CS_GLU"/>
</dbReference>
<dbReference type="InterPro" id="IPR016163">
    <property type="entry name" value="Ald_DH_C"/>
</dbReference>
<dbReference type="Pfam" id="PF00171">
    <property type="entry name" value="Aldedh"/>
    <property type="match status" value="1"/>
</dbReference>
<dbReference type="AlphaFoldDB" id="A0A4R6KK27"/>
<dbReference type="Gene3D" id="3.40.605.10">
    <property type="entry name" value="Aldehyde Dehydrogenase, Chain A, domain 1"/>
    <property type="match status" value="1"/>
</dbReference>
<dbReference type="PANTHER" id="PTHR42804:SF1">
    <property type="entry name" value="ALDEHYDE DEHYDROGENASE-RELATED"/>
    <property type="match status" value="1"/>
</dbReference>
<accession>A0A4R6KK27</accession>
<dbReference type="InterPro" id="IPR015590">
    <property type="entry name" value="Aldehyde_DH_dom"/>
</dbReference>
<feature type="domain" description="Aldehyde dehydrogenase" evidence="5">
    <location>
        <begin position="18"/>
        <end position="479"/>
    </location>
</feature>
<evidence type="ECO:0000256" key="4">
    <source>
        <dbReference type="RuleBase" id="RU003345"/>
    </source>
</evidence>
<evidence type="ECO:0000256" key="3">
    <source>
        <dbReference type="PROSITE-ProRule" id="PRU10007"/>
    </source>
</evidence>
<dbReference type="InterPro" id="IPR016161">
    <property type="entry name" value="Ald_DH/histidinol_DH"/>
</dbReference>
<dbReference type="PROSITE" id="PS00687">
    <property type="entry name" value="ALDEHYDE_DEHYDR_GLU"/>
    <property type="match status" value="1"/>
</dbReference>
<name>A0A4R6KK27_9ACTN</name>
<evidence type="ECO:0000259" key="5">
    <source>
        <dbReference type="Pfam" id="PF00171"/>
    </source>
</evidence>
<comment type="similarity">
    <text evidence="1 4">Belongs to the aldehyde dehydrogenase family.</text>
</comment>
<protein>
    <submittedName>
        <fullName evidence="6">Acyl-CoA reductase-like NAD-dependent aldehyde dehydrogenase</fullName>
    </submittedName>
</protein>
<organism evidence="6 7">
    <name type="scientific">Kribbella caucasensis</name>
    <dbReference type="NCBI Taxonomy" id="2512215"/>
    <lineage>
        <taxon>Bacteria</taxon>
        <taxon>Bacillati</taxon>
        <taxon>Actinomycetota</taxon>
        <taxon>Actinomycetes</taxon>
        <taxon>Propionibacteriales</taxon>
        <taxon>Kribbellaceae</taxon>
        <taxon>Kribbella</taxon>
    </lineage>
</organism>
<evidence type="ECO:0000256" key="1">
    <source>
        <dbReference type="ARBA" id="ARBA00009986"/>
    </source>
</evidence>
<dbReference type="CDD" id="cd07139">
    <property type="entry name" value="ALDH_AldA-Rv0768"/>
    <property type="match status" value="1"/>
</dbReference>
<keyword evidence="7" id="KW-1185">Reference proteome</keyword>
<reference evidence="6 7" key="1">
    <citation type="submission" date="2019-03" db="EMBL/GenBank/DDBJ databases">
        <title>Genomic Encyclopedia of Type Strains, Phase III (KMG-III): the genomes of soil and plant-associated and newly described type strains.</title>
        <authorList>
            <person name="Whitman W."/>
        </authorList>
    </citation>
    <scope>NUCLEOTIDE SEQUENCE [LARGE SCALE GENOMIC DNA]</scope>
    <source>
        <strain evidence="6 7">VKM Ac-2527</strain>
    </source>
</reference>
<gene>
    <name evidence="6" type="ORF">EV643_103413</name>
</gene>
<dbReference type="InterPro" id="IPR016162">
    <property type="entry name" value="Ald_DH_N"/>
</dbReference>
<evidence type="ECO:0000256" key="2">
    <source>
        <dbReference type="ARBA" id="ARBA00023002"/>
    </source>
</evidence>
<dbReference type="Proteomes" id="UP000295388">
    <property type="component" value="Unassembled WGS sequence"/>
</dbReference>
<dbReference type="FunFam" id="3.40.309.10:FF:000012">
    <property type="entry name" value="Betaine aldehyde dehydrogenase"/>
    <property type="match status" value="1"/>
</dbReference>
<dbReference type="OrthoDB" id="6882680at2"/>
<keyword evidence="2 4" id="KW-0560">Oxidoreductase</keyword>
<evidence type="ECO:0000313" key="7">
    <source>
        <dbReference type="Proteomes" id="UP000295388"/>
    </source>
</evidence>
<dbReference type="EMBL" id="SNWQ01000003">
    <property type="protein sequence ID" value="TDO51674.1"/>
    <property type="molecule type" value="Genomic_DNA"/>
</dbReference>
<dbReference type="SUPFAM" id="SSF53720">
    <property type="entry name" value="ALDH-like"/>
    <property type="match status" value="1"/>
</dbReference>
<dbReference type="GO" id="GO:0016620">
    <property type="term" value="F:oxidoreductase activity, acting on the aldehyde or oxo group of donors, NAD or NADP as acceptor"/>
    <property type="evidence" value="ECO:0007669"/>
    <property type="project" value="InterPro"/>
</dbReference>
<dbReference type="Gene3D" id="3.40.309.10">
    <property type="entry name" value="Aldehyde Dehydrogenase, Chain A, domain 2"/>
    <property type="match status" value="1"/>
</dbReference>